<feature type="transmembrane region" description="Helical" evidence="1">
    <location>
        <begin position="47"/>
        <end position="69"/>
    </location>
</feature>
<sequence length="90" mass="9901">MWEQWWIWAGAGLVMLIVEIFAPGFVFLGFGFGALAVALLMGLAPGLITSLPVALLIFALCSLVAWLVMRKLVGERKGQTKVWHTDINDN</sequence>
<feature type="transmembrane region" description="Helical" evidence="1">
    <location>
        <begin position="12"/>
        <end position="41"/>
    </location>
</feature>
<proteinExistence type="predicted"/>
<evidence type="ECO:0000313" key="3">
    <source>
        <dbReference type="Proteomes" id="UP000225972"/>
    </source>
</evidence>
<evidence type="ECO:0000313" key="2">
    <source>
        <dbReference type="EMBL" id="SMX26661.1"/>
    </source>
</evidence>
<keyword evidence="3" id="KW-1185">Reference proteome</keyword>
<dbReference type="AlphaFoldDB" id="A0A238J7E1"/>
<gene>
    <name evidence="2" type="ORF">TRP8649_00746</name>
</gene>
<reference evidence="3" key="1">
    <citation type="submission" date="2017-05" db="EMBL/GenBank/DDBJ databases">
        <authorList>
            <person name="Rodrigo-Torres L."/>
            <person name="Arahal R. D."/>
            <person name="Lucena T."/>
        </authorList>
    </citation>
    <scope>NUCLEOTIDE SEQUENCE [LARGE SCALE GENOMIC DNA]</scope>
    <source>
        <strain evidence="3">CECT 8649</strain>
    </source>
</reference>
<evidence type="ECO:0000256" key="1">
    <source>
        <dbReference type="SAM" id="Phobius"/>
    </source>
</evidence>
<name>A0A238J7E1_9RHOB</name>
<dbReference type="Proteomes" id="UP000225972">
    <property type="component" value="Unassembled WGS sequence"/>
</dbReference>
<keyword evidence="1" id="KW-0472">Membrane</keyword>
<protein>
    <recommendedName>
        <fullName evidence="4">NfeD-like C-terminal domain-containing protein</fullName>
    </recommendedName>
</protein>
<evidence type="ECO:0008006" key="4">
    <source>
        <dbReference type="Google" id="ProtNLM"/>
    </source>
</evidence>
<dbReference type="EMBL" id="FXXP01000001">
    <property type="protein sequence ID" value="SMX26661.1"/>
    <property type="molecule type" value="Genomic_DNA"/>
</dbReference>
<keyword evidence="1" id="KW-0812">Transmembrane</keyword>
<accession>A0A238J7E1</accession>
<organism evidence="2 3">
    <name type="scientific">Pelagimonas phthalicica</name>
    <dbReference type="NCBI Taxonomy" id="1037362"/>
    <lineage>
        <taxon>Bacteria</taxon>
        <taxon>Pseudomonadati</taxon>
        <taxon>Pseudomonadota</taxon>
        <taxon>Alphaproteobacteria</taxon>
        <taxon>Rhodobacterales</taxon>
        <taxon>Roseobacteraceae</taxon>
        <taxon>Pelagimonas</taxon>
    </lineage>
</organism>
<keyword evidence="1" id="KW-1133">Transmembrane helix</keyword>